<dbReference type="InterPro" id="IPR013249">
    <property type="entry name" value="RNA_pol_sigma70_r4_t2"/>
</dbReference>
<geneLocation type="plasmid" evidence="6">
    <name>pKAPB3</name>
</geneLocation>
<proteinExistence type="predicted"/>
<geneLocation type="plasmid" evidence="7">
    <name>pKAPB8</name>
</geneLocation>
<evidence type="ECO:0000313" key="7">
    <source>
        <dbReference type="EMBL" id="AIW54996.1"/>
    </source>
</evidence>
<dbReference type="AlphaFoldDB" id="A0A0A0UTR4"/>
<dbReference type="EMBL" id="KJ776584">
    <property type="protein sequence ID" value="AIW54996.1"/>
    <property type="molecule type" value="Genomic_DNA"/>
</dbReference>
<reference evidence="6" key="1">
    <citation type="journal article" date="2014" name="Genome Biol. Evol.">
        <title>Three classes of plasmid (47-63 kb) carry the type B neurotoxin gene cluster of group II Clostridium botulinum.</title>
        <authorList>
            <person name="Carter A.T."/>
            <person name="Austin J.W."/>
            <person name="Weedmark K.A."/>
            <person name="Corbett C."/>
            <person name="Peck M.W."/>
        </authorList>
    </citation>
    <scope>NUCLEOTIDE SEQUENCE</scope>
    <source>
        <strain evidence="4">Colworth BL151</strain>
        <strain evidence="3">Eklund2B</strain>
        <strain evidence="5">KapchunkaB2</strain>
        <strain evidence="6">KapchunkaB3</strain>
        <strain evidence="7">KapchunkaB8</strain>
        <plasmid evidence="4">pBL151</plasmid>
        <plasmid evidence="3">pEklund2B</plasmid>
        <plasmid evidence="5">pKAPB2</plasmid>
        <plasmid evidence="6">pKAPB3</plasmid>
        <plasmid evidence="7">pKAPB8</plasmid>
    </source>
</reference>
<accession>A0A0A0UTR4</accession>
<organism evidence="6">
    <name type="scientific">Clostridium botulinum</name>
    <dbReference type="NCBI Taxonomy" id="1491"/>
    <lineage>
        <taxon>Bacteria</taxon>
        <taxon>Bacillati</taxon>
        <taxon>Bacillota</taxon>
        <taxon>Clostridia</taxon>
        <taxon>Eubacteriales</taxon>
        <taxon>Clostridiaceae</taxon>
        <taxon>Clostridium</taxon>
    </lineage>
</organism>
<keyword evidence="6" id="KW-0614">Plasmid</keyword>
<dbReference type="InterPro" id="IPR017622">
    <property type="entry name" value="Tscrpt_reg_BotR"/>
</dbReference>
<evidence type="ECO:0000313" key="5">
    <source>
        <dbReference type="EMBL" id="AIW54692.1"/>
    </source>
</evidence>
<feature type="domain" description="RNA polymerase sigma factor 70 region 4 type 2" evidence="2">
    <location>
        <begin position="121"/>
        <end position="163"/>
    </location>
</feature>
<dbReference type="EMBL" id="KJ776577">
    <property type="protein sequence ID" value="AIW54576.1"/>
    <property type="molecule type" value="Genomic_DNA"/>
</dbReference>
<evidence type="ECO:0000313" key="4">
    <source>
        <dbReference type="EMBL" id="AIW54576.1"/>
    </source>
</evidence>
<evidence type="ECO:0000259" key="2">
    <source>
        <dbReference type="Pfam" id="PF08281"/>
    </source>
</evidence>
<name>A0A0A0UTR4_CLOBO</name>
<dbReference type="GO" id="GO:0006352">
    <property type="term" value="P:DNA-templated transcription initiation"/>
    <property type="evidence" value="ECO:0007669"/>
    <property type="project" value="InterPro"/>
</dbReference>
<dbReference type="NCBIfam" id="TIGR03209">
    <property type="entry name" value="P21_Cbot"/>
    <property type="match status" value="1"/>
</dbReference>
<dbReference type="EMBL" id="KJ776576">
    <property type="protein sequence ID" value="AIW54522.1"/>
    <property type="molecule type" value="Genomic_DNA"/>
</dbReference>
<dbReference type="InterPro" id="IPR036388">
    <property type="entry name" value="WH-like_DNA-bd_sf"/>
</dbReference>
<dbReference type="Gene3D" id="1.10.10.10">
    <property type="entry name" value="Winged helix-like DNA-binding domain superfamily/Winged helix DNA-binding domain"/>
    <property type="match status" value="1"/>
</dbReference>
<dbReference type="InterPro" id="IPR013324">
    <property type="entry name" value="RNA_pol_sigma_r3/r4-like"/>
</dbReference>
<geneLocation type="plasmid" evidence="4">
    <name>pBL151</name>
</geneLocation>
<dbReference type="GO" id="GO:0003677">
    <property type="term" value="F:DNA binding"/>
    <property type="evidence" value="ECO:0007669"/>
    <property type="project" value="InterPro"/>
</dbReference>
<feature type="coiled-coil region" evidence="1">
    <location>
        <begin position="4"/>
        <end position="31"/>
    </location>
</feature>
<evidence type="ECO:0000256" key="1">
    <source>
        <dbReference type="SAM" id="Coils"/>
    </source>
</evidence>
<evidence type="ECO:0000313" key="3">
    <source>
        <dbReference type="EMBL" id="AIW54522.1"/>
    </source>
</evidence>
<sequence>MVNMNKLFLQIKRLKNDNREFQEIFKNFEKTIDIFTRKYNIYDNYNDILYHLWYTLKKVDLSNFNTQNDLERYISRTLKRYCLDICNKRKIDKKIIYNSEIVGEKLRLIANSYSSYSEVEFNDLISILPDDQKKIIYMKFVEDIKEIDIAKKLNISRQSVYKNKIMALGRLKPILVYIFKKF</sequence>
<protein>
    <submittedName>
        <fullName evidence="3">Putative RNA polymerase sigma factor</fullName>
    </submittedName>
    <submittedName>
        <fullName evidence="6">Transcriptional regulator BotR</fullName>
    </submittedName>
</protein>
<dbReference type="SUPFAM" id="SSF88659">
    <property type="entry name" value="Sigma3 and sigma4 domains of RNA polymerase sigma factors"/>
    <property type="match status" value="1"/>
</dbReference>
<evidence type="ECO:0000313" key="6">
    <source>
        <dbReference type="EMBL" id="AIW54941.1"/>
    </source>
</evidence>
<dbReference type="EMBL" id="KJ776579">
    <property type="protein sequence ID" value="AIW54692.1"/>
    <property type="molecule type" value="Genomic_DNA"/>
</dbReference>
<geneLocation type="plasmid" evidence="5">
    <name>pKAPB2</name>
</geneLocation>
<geneLocation type="plasmid" evidence="3">
    <name>pEklund2B</name>
</geneLocation>
<dbReference type="GO" id="GO:0016987">
    <property type="term" value="F:sigma factor activity"/>
    <property type="evidence" value="ECO:0007669"/>
    <property type="project" value="InterPro"/>
</dbReference>
<keyword evidence="1" id="KW-0175">Coiled coil</keyword>
<dbReference type="EMBL" id="KJ776583">
    <property type="protein sequence ID" value="AIW54941.1"/>
    <property type="molecule type" value="Genomic_DNA"/>
</dbReference>
<dbReference type="Pfam" id="PF08281">
    <property type="entry name" value="Sigma70_r4_2"/>
    <property type="match status" value="1"/>
</dbReference>